<evidence type="ECO:0000313" key="2">
    <source>
        <dbReference type="EMBL" id="KKQ50544.1"/>
    </source>
</evidence>
<evidence type="ECO:0000256" key="1">
    <source>
        <dbReference type="SAM" id="Phobius"/>
    </source>
</evidence>
<dbReference type="Proteomes" id="UP000034231">
    <property type="component" value="Unassembled WGS sequence"/>
</dbReference>
<keyword evidence="1" id="KW-0472">Membrane</keyword>
<gene>
    <name evidence="2" type="ORF">US68_C0004G0026</name>
</gene>
<feature type="transmembrane region" description="Helical" evidence="1">
    <location>
        <begin position="44"/>
        <end position="66"/>
    </location>
</feature>
<sequence length="126" mass="13323">MISSIKNKLQYAILAVPAYAATIELTPGTSDFKPLTSITASGIVSGAISLALLVVALVFFFILIMGGLKWVMSGGDQKNVETARNQITNALIGLAIVFATFAIMKLIETIFGISLLSGITIPTFNK</sequence>
<comment type="caution">
    <text evidence="2">The sequence shown here is derived from an EMBL/GenBank/DDBJ whole genome shotgun (WGS) entry which is preliminary data.</text>
</comment>
<reference evidence="2 3" key="1">
    <citation type="journal article" date="2015" name="Nature">
        <title>rRNA introns, odd ribosomes, and small enigmatic genomes across a large radiation of phyla.</title>
        <authorList>
            <person name="Brown C.T."/>
            <person name="Hug L.A."/>
            <person name="Thomas B.C."/>
            <person name="Sharon I."/>
            <person name="Castelle C.J."/>
            <person name="Singh A."/>
            <person name="Wilkins M.J."/>
            <person name="Williams K.H."/>
            <person name="Banfield J.F."/>
        </authorList>
    </citation>
    <scope>NUCLEOTIDE SEQUENCE [LARGE SCALE GENOMIC DNA]</scope>
</reference>
<dbReference type="EMBL" id="LBTX01000004">
    <property type="protein sequence ID" value="KKQ50544.1"/>
    <property type="molecule type" value="Genomic_DNA"/>
</dbReference>
<accession>A0A0G0KMZ6</accession>
<keyword evidence="1" id="KW-0812">Transmembrane</keyword>
<organism evidence="2 3">
    <name type="scientific">Candidatus Shapirobacteria bacterium GW2011_GWE1_38_10</name>
    <dbReference type="NCBI Taxonomy" id="1618488"/>
    <lineage>
        <taxon>Bacteria</taxon>
        <taxon>Candidatus Shapironibacteriota</taxon>
    </lineage>
</organism>
<keyword evidence="1" id="KW-1133">Transmembrane helix</keyword>
<name>A0A0G0KMZ6_9BACT</name>
<proteinExistence type="predicted"/>
<dbReference type="AlphaFoldDB" id="A0A0G0KMZ6"/>
<evidence type="ECO:0000313" key="3">
    <source>
        <dbReference type="Proteomes" id="UP000034231"/>
    </source>
</evidence>
<feature type="transmembrane region" description="Helical" evidence="1">
    <location>
        <begin position="87"/>
        <end position="107"/>
    </location>
</feature>
<protein>
    <submittedName>
        <fullName evidence="2">Uncharacterized protein</fullName>
    </submittedName>
</protein>